<feature type="domain" description="AP2/ERF" evidence="10">
    <location>
        <begin position="27"/>
        <end position="82"/>
    </location>
</feature>
<keyword evidence="5" id="KW-0238">DNA-binding</keyword>
<dbReference type="AlphaFoldDB" id="A0ABD1IBY9"/>
<dbReference type="FunFam" id="3.30.730.10:FF:000008">
    <property type="entry name" value="AP2 domain-containing protein RAP2.8"/>
    <property type="match status" value="1"/>
</dbReference>
<organism evidence="11 12">
    <name type="scientific">Salvia divinorum</name>
    <name type="common">Maria pastora</name>
    <name type="synonym">Diviner's sage</name>
    <dbReference type="NCBI Taxonomy" id="28513"/>
    <lineage>
        <taxon>Eukaryota</taxon>
        <taxon>Viridiplantae</taxon>
        <taxon>Streptophyta</taxon>
        <taxon>Embryophyta</taxon>
        <taxon>Tracheophyta</taxon>
        <taxon>Spermatophyta</taxon>
        <taxon>Magnoliopsida</taxon>
        <taxon>eudicotyledons</taxon>
        <taxon>Gunneridae</taxon>
        <taxon>Pentapetalae</taxon>
        <taxon>asterids</taxon>
        <taxon>lamiids</taxon>
        <taxon>Lamiales</taxon>
        <taxon>Lamiaceae</taxon>
        <taxon>Nepetoideae</taxon>
        <taxon>Mentheae</taxon>
        <taxon>Salviinae</taxon>
        <taxon>Salvia</taxon>
        <taxon>Salvia subgen. Calosphace</taxon>
    </lineage>
</organism>
<evidence type="ECO:0000256" key="4">
    <source>
        <dbReference type="ARBA" id="ARBA00023015"/>
    </source>
</evidence>
<comment type="caution">
    <text evidence="11">The sequence shown here is derived from an EMBL/GenBank/DDBJ whole genome shotgun (WGS) entry which is preliminary data.</text>
</comment>
<evidence type="ECO:0000256" key="5">
    <source>
        <dbReference type="ARBA" id="ARBA00023125"/>
    </source>
</evidence>
<dbReference type="CDD" id="cd10017">
    <property type="entry name" value="B3_DNA"/>
    <property type="match status" value="1"/>
</dbReference>
<dbReference type="InterPro" id="IPR016177">
    <property type="entry name" value="DNA-bd_dom_sf"/>
</dbReference>
<dbReference type="Pfam" id="PF02362">
    <property type="entry name" value="B3"/>
    <property type="match status" value="1"/>
</dbReference>
<dbReference type="InterPro" id="IPR001471">
    <property type="entry name" value="AP2/ERF_dom"/>
</dbReference>
<dbReference type="InterPro" id="IPR036955">
    <property type="entry name" value="AP2/ERF_dom_sf"/>
</dbReference>
<accession>A0ABD1IBY9</accession>
<evidence type="ECO:0000256" key="7">
    <source>
        <dbReference type="ARBA" id="ARBA00023242"/>
    </source>
</evidence>
<evidence type="ECO:0000256" key="8">
    <source>
        <dbReference type="SAM" id="MobiDB-lite"/>
    </source>
</evidence>
<name>A0ABD1IBY9_SALDI</name>
<comment type="subcellular location">
    <subcellularLocation>
        <location evidence="1">Nucleus</location>
    </subcellularLocation>
</comment>
<keyword evidence="3" id="KW-0936">Ethylene signaling pathway</keyword>
<reference evidence="11 12" key="1">
    <citation type="submission" date="2024-06" db="EMBL/GenBank/DDBJ databases">
        <title>A chromosome level genome sequence of Diviner's sage (Salvia divinorum).</title>
        <authorList>
            <person name="Ford S.A."/>
            <person name="Ro D.-K."/>
            <person name="Ness R.W."/>
            <person name="Phillips M.A."/>
        </authorList>
    </citation>
    <scope>NUCLEOTIDE SEQUENCE [LARGE SCALE GENOMIC DNA]</scope>
    <source>
        <strain evidence="11">SAF-2024a</strain>
        <tissue evidence="11">Leaf</tissue>
    </source>
</reference>
<evidence type="ECO:0000313" key="12">
    <source>
        <dbReference type="Proteomes" id="UP001567538"/>
    </source>
</evidence>
<dbReference type="GO" id="GO:0005634">
    <property type="term" value="C:nucleus"/>
    <property type="evidence" value="ECO:0007669"/>
    <property type="project" value="UniProtKB-SubCell"/>
</dbReference>
<evidence type="ECO:0000256" key="1">
    <source>
        <dbReference type="ARBA" id="ARBA00004123"/>
    </source>
</evidence>
<dbReference type="GO" id="GO:0003677">
    <property type="term" value="F:DNA binding"/>
    <property type="evidence" value="ECO:0007669"/>
    <property type="project" value="UniProtKB-KW"/>
</dbReference>
<dbReference type="SMART" id="SM00380">
    <property type="entry name" value="AP2"/>
    <property type="match status" value="1"/>
</dbReference>
<keyword evidence="6" id="KW-0804">Transcription</keyword>
<dbReference type="Gene3D" id="3.30.730.10">
    <property type="entry name" value="AP2/ERF domain"/>
    <property type="match status" value="1"/>
</dbReference>
<comment type="similarity">
    <text evidence="2">Belongs to the AP2/ERF transcription factor family. RAV subfamily.</text>
</comment>
<dbReference type="InterPro" id="IPR003340">
    <property type="entry name" value="B3_DNA-bd"/>
</dbReference>
<dbReference type="PANTHER" id="PTHR31140:SF58">
    <property type="entry name" value="DNA-BINDING PROTEIN RAV1"/>
    <property type="match status" value="1"/>
</dbReference>
<dbReference type="Gene3D" id="2.40.330.10">
    <property type="entry name" value="DNA-binding pseudobarrel domain"/>
    <property type="match status" value="1"/>
</dbReference>
<keyword evidence="4" id="KW-0805">Transcription regulation</keyword>
<protein>
    <submittedName>
        <fullName evidence="11">AP2/ERF and B3 domain-containing transcription factor-like protein</fullName>
    </submittedName>
</protein>
<dbReference type="Proteomes" id="UP001567538">
    <property type="component" value="Unassembled WGS sequence"/>
</dbReference>
<dbReference type="PROSITE" id="PS51032">
    <property type="entry name" value="AP2_ERF"/>
    <property type="match status" value="1"/>
</dbReference>
<sequence>MISQANRSEESSDSSNFPASKRPRAERFKGVVPQQTGHWGAQIYANHQRIWLGTFKSEESAAMAYDSAAIKLRSGDSHRNFPQTGLTALESKFQSRLSTDAVLNMIRDGSYSTKFTDFLTSQKQEDAELGLGFELELGLRLGLDSSSNDGGFSSTLLFQKELTPSDVGKLNRLVIPKRYAVKYFPGVPGEEQVQLEFYDKTMRLWKFRYCYWKSSQSFVFTRGWNRFVKAKGLRSNDSIAFHLYESRKGRAGRRTFIVIDVAEKDGDFGEVEEDEDEEEFCKESLVSSSPSSSRTKSGFRLFGIQINTYV</sequence>
<evidence type="ECO:0000256" key="2">
    <source>
        <dbReference type="ARBA" id="ARBA00009089"/>
    </source>
</evidence>
<dbReference type="PROSITE" id="PS50863">
    <property type="entry name" value="B3"/>
    <property type="match status" value="1"/>
</dbReference>
<dbReference type="GO" id="GO:0009873">
    <property type="term" value="P:ethylene-activated signaling pathway"/>
    <property type="evidence" value="ECO:0007669"/>
    <property type="project" value="UniProtKB-KW"/>
</dbReference>
<evidence type="ECO:0000259" key="9">
    <source>
        <dbReference type="PROSITE" id="PS50863"/>
    </source>
</evidence>
<dbReference type="SMART" id="SM01019">
    <property type="entry name" value="B3"/>
    <property type="match status" value="1"/>
</dbReference>
<feature type="region of interest" description="Disordered" evidence="8">
    <location>
        <begin position="1"/>
        <end position="26"/>
    </location>
</feature>
<proteinExistence type="inferred from homology"/>
<gene>
    <name evidence="11" type="ORF">AAHA92_07544</name>
</gene>
<evidence type="ECO:0000256" key="3">
    <source>
        <dbReference type="ARBA" id="ARBA00022745"/>
    </source>
</evidence>
<dbReference type="PANTHER" id="PTHR31140">
    <property type="entry name" value="B3 DOMAIN-CONTAINING TRANSCRIPTION FACTOR ABI3"/>
    <property type="match status" value="1"/>
</dbReference>
<dbReference type="InterPro" id="IPR015300">
    <property type="entry name" value="DNA-bd_pseudobarrel_sf"/>
</dbReference>
<feature type="domain" description="TF-B3" evidence="9">
    <location>
        <begin position="158"/>
        <end position="262"/>
    </location>
</feature>
<dbReference type="EMBL" id="JBEAFC010000003">
    <property type="protein sequence ID" value="KAL1565308.1"/>
    <property type="molecule type" value="Genomic_DNA"/>
</dbReference>
<keyword evidence="7" id="KW-0539">Nucleus</keyword>
<dbReference type="InterPro" id="IPR044800">
    <property type="entry name" value="LEC2-like"/>
</dbReference>
<evidence type="ECO:0000256" key="6">
    <source>
        <dbReference type="ARBA" id="ARBA00023163"/>
    </source>
</evidence>
<dbReference type="SUPFAM" id="SSF54171">
    <property type="entry name" value="DNA-binding domain"/>
    <property type="match status" value="1"/>
</dbReference>
<evidence type="ECO:0000259" key="10">
    <source>
        <dbReference type="PROSITE" id="PS51032"/>
    </source>
</evidence>
<keyword evidence="12" id="KW-1185">Reference proteome</keyword>
<dbReference type="SUPFAM" id="SSF101936">
    <property type="entry name" value="DNA-binding pseudobarrel domain"/>
    <property type="match status" value="1"/>
</dbReference>
<evidence type="ECO:0000313" key="11">
    <source>
        <dbReference type="EMBL" id="KAL1565308.1"/>
    </source>
</evidence>
<dbReference type="CDD" id="cd00018">
    <property type="entry name" value="AP2"/>
    <property type="match status" value="1"/>
</dbReference>